<evidence type="ECO:0000313" key="11">
    <source>
        <dbReference type="Proteomes" id="UP001381693"/>
    </source>
</evidence>
<evidence type="ECO:0000256" key="7">
    <source>
        <dbReference type="ARBA" id="ARBA00023136"/>
    </source>
</evidence>
<evidence type="ECO:0000256" key="6">
    <source>
        <dbReference type="ARBA" id="ARBA00022989"/>
    </source>
</evidence>
<feature type="transmembrane region" description="Helical" evidence="8">
    <location>
        <begin position="241"/>
        <end position="260"/>
    </location>
</feature>
<accession>A0AAN8XF51</accession>
<feature type="non-terminal residue" evidence="10">
    <location>
        <position position="266"/>
    </location>
</feature>
<evidence type="ECO:0000313" key="10">
    <source>
        <dbReference type="EMBL" id="KAK7083370.1"/>
    </source>
</evidence>
<reference evidence="10 11" key="1">
    <citation type="submission" date="2023-11" db="EMBL/GenBank/DDBJ databases">
        <title>Halocaridina rubra genome assembly.</title>
        <authorList>
            <person name="Smith C."/>
        </authorList>
    </citation>
    <scope>NUCLEOTIDE SEQUENCE [LARGE SCALE GENOMIC DNA]</scope>
    <source>
        <strain evidence="10">EP-1</strain>
        <tissue evidence="10">Whole</tissue>
    </source>
</reference>
<evidence type="ECO:0000256" key="2">
    <source>
        <dbReference type="ARBA" id="ARBA00006459"/>
    </source>
</evidence>
<dbReference type="AlphaFoldDB" id="A0AAN8XF51"/>
<gene>
    <name evidence="10" type="ORF">SK128_004193</name>
</gene>
<organism evidence="10 11">
    <name type="scientific">Halocaridina rubra</name>
    <name type="common">Hawaiian red shrimp</name>
    <dbReference type="NCBI Taxonomy" id="373956"/>
    <lineage>
        <taxon>Eukaryota</taxon>
        <taxon>Metazoa</taxon>
        <taxon>Ecdysozoa</taxon>
        <taxon>Arthropoda</taxon>
        <taxon>Crustacea</taxon>
        <taxon>Multicrustacea</taxon>
        <taxon>Malacostraca</taxon>
        <taxon>Eumalacostraca</taxon>
        <taxon>Eucarida</taxon>
        <taxon>Decapoda</taxon>
        <taxon>Pleocyemata</taxon>
        <taxon>Caridea</taxon>
        <taxon>Atyoidea</taxon>
        <taxon>Atyidae</taxon>
        <taxon>Halocaridina</taxon>
    </lineage>
</organism>
<dbReference type="GO" id="GO:0089718">
    <property type="term" value="P:amino acid import across plasma membrane"/>
    <property type="evidence" value="ECO:0007669"/>
    <property type="project" value="TreeGrafter"/>
</dbReference>
<evidence type="ECO:0000256" key="8">
    <source>
        <dbReference type="SAM" id="Phobius"/>
    </source>
</evidence>
<proteinExistence type="inferred from homology"/>
<keyword evidence="7 8" id="KW-0472">Membrane</keyword>
<dbReference type="PANTHER" id="PTHR11616">
    <property type="entry name" value="SODIUM/CHLORIDE DEPENDENT TRANSPORTER"/>
    <property type="match status" value="1"/>
</dbReference>
<comment type="subcellular location">
    <subcellularLocation>
        <location evidence="1">Membrane</location>
        <topology evidence="1">Multi-pass membrane protein</topology>
    </subcellularLocation>
</comment>
<feature type="chain" id="PRO_5042928421" evidence="9">
    <location>
        <begin position="20"/>
        <end position="266"/>
    </location>
</feature>
<keyword evidence="9" id="KW-0732">Signal</keyword>
<dbReference type="EMBL" id="JAXCGZ010003275">
    <property type="protein sequence ID" value="KAK7083370.1"/>
    <property type="molecule type" value="Genomic_DNA"/>
</dbReference>
<keyword evidence="5" id="KW-0769">Symport</keyword>
<evidence type="ECO:0000256" key="4">
    <source>
        <dbReference type="ARBA" id="ARBA00022692"/>
    </source>
</evidence>
<dbReference type="GO" id="GO:0005283">
    <property type="term" value="F:amino acid:sodium symporter activity"/>
    <property type="evidence" value="ECO:0007669"/>
    <property type="project" value="TreeGrafter"/>
</dbReference>
<dbReference type="PANTHER" id="PTHR11616:SF323">
    <property type="entry name" value="SODIUM-DEPENDENT TRANSPORTER BEDRAGGLED"/>
    <property type="match status" value="1"/>
</dbReference>
<comment type="similarity">
    <text evidence="2">Belongs to the sodium:neurotransmitter symporter (SNF) (TC 2.A.22) family.</text>
</comment>
<protein>
    <submittedName>
        <fullName evidence="10">Uncharacterized protein</fullName>
    </submittedName>
</protein>
<sequence>MAVNIALIWIITLIALSRGNRSYGTVAFVVFLLPLLGYLVVCVYLASWTKYDINMNLSMNIDELFKTSQSWMAASREVFLVWGFHGAVLQQMSAHNKKGHPLYRDTTVLAIITSLALVLAAVTGSSCVAGLQENKLFYKPSSFENSETAQFLSESSRRLQNDFVAESSFQQYASISNLPPQLWPDCIHYDNFYAGIRIRPPYLCAGKSPDVERSGYQSLRLGTELFPALLAVNNAQRISPFWSLLFYFSLLLFGIAQQVGQEVNYN</sequence>
<comment type="caution">
    <text evidence="10">The sequence shown here is derived from an EMBL/GenBank/DDBJ whole genome shotgun (WGS) entry which is preliminary data.</text>
</comment>
<evidence type="ECO:0000256" key="9">
    <source>
        <dbReference type="SAM" id="SignalP"/>
    </source>
</evidence>
<keyword evidence="4 8" id="KW-0812">Transmembrane</keyword>
<keyword evidence="3" id="KW-0813">Transport</keyword>
<dbReference type="SUPFAM" id="SSF161070">
    <property type="entry name" value="SNF-like"/>
    <property type="match status" value="1"/>
</dbReference>
<evidence type="ECO:0000256" key="5">
    <source>
        <dbReference type="ARBA" id="ARBA00022847"/>
    </source>
</evidence>
<keyword evidence="6 8" id="KW-1133">Transmembrane helix</keyword>
<dbReference type="GO" id="GO:0005886">
    <property type="term" value="C:plasma membrane"/>
    <property type="evidence" value="ECO:0007669"/>
    <property type="project" value="TreeGrafter"/>
</dbReference>
<dbReference type="PROSITE" id="PS50267">
    <property type="entry name" value="NA_NEUROTRAN_SYMP_3"/>
    <property type="match status" value="1"/>
</dbReference>
<dbReference type="Pfam" id="PF00209">
    <property type="entry name" value="SNF"/>
    <property type="match status" value="1"/>
</dbReference>
<feature type="transmembrane region" description="Helical" evidence="8">
    <location>
        <begin position="108"/>
        <end position="131"/>
    </location>
</feature>
<feature type="transmembrane region" description="Helical" evidence="8">
    <location>
        <begin position="27"/>
        <end position="49"/>
    </location>
</feature>
<dbReference type="GO" id="GO:0015179">
    <property type="term" value="F:L-amino acid transmembrane transporter activity"/>
    <property type="evidence" value="ECO:0007669"/>
    <property type="project" value="TreeGrafter"/>
</dbReference>
<evidence type="ECO:0000256" key="3">
    <source>
        <dbReference type="ARBA" id="ARBA00022448"/>
    </source>
</evidence>
<dbReference type="Proteomes" id="UP001381693">
    <property type="component" value="Unassembled WGS sequence"/>
</dbReference>
<dbReference type="InterPro" id="IPR037272">
    <property type="entry name" value="SNS_sf"/>
</dbReference>
<evidence type="ECO:0000256" key="1">
    <source>
        <dbReference type="ARBA" id="ARBA00004141"/>
    </source>
</evidence>
<name>A0AAN8XF51_HALRR</name>
<feature type="signal peptide" evidence="9">
    <location>
        <begin position="1"/>
        <end position="19"/>
    </location>
</feature>
<keyword evidence="11" id="KW-1185">Reference proteome</keyword>
<dbReference type="InterPro" id="IPR000175">
    <property type="entry name" value="Na/ntran_symport"/>
</dbReference>